<evidence type="ECO:0008006" key="5">
    <source>
        <dbReference type="Google" id="ProtNLM"/>
    </source>
</evidence>
<gene>
    <name evidence="3" type="ORF">Sste5346_004411</name>
</gene>
<sequence>MSRRTSATAAGLVMVSSGSRPARRARRKVGSTDVFAAFYSTIMATVAAADAGRRIRHRREQGQRLDEARQDLLHILYDPSPLDYNLTIGLPPTSVDQWPPPENPTVQAPTIHNTSTTTSRHSVVEAIKAICVPPAQLRRHAAETKQRESYLTWLHAQFGMKRRWWLPRPAPDAGLEALAEAMLEEELATQNTLLEGQREPQLAVHFARMTEATNRLVDSLIEEGHRIGSFGDPVAQKRSMESLESPYHAMRMLRSDGYPSFRLPDLDPAATTSARLKNNEAARNIFQSWAQARMYGRPRTSALQIAMGRSRLPTPEVWNAKEVKFWVAKLCYNMLVSTAPPGIHNYNLLMLGFISVGQHTLAQLVAESLLYDTRLLPTQQTLTVLLHQARAQGDLVGFHRVLRRLVALDPRGIKIRRRATHAVSRYREQHDWARSNDVDLRSGYIVQRADVDRPVVEAIVQGLLSLDQVRHAAVVFSAYLDDCIHMDASTLNVVVDPVLDAVDIPGARVLLRGFAKNSSIVNSVLMSETRKADTLAVRIRMLMAIARAPEPALQAQPKQESLQPPSRRARRVQAAIARQQARLEEEGFDKAKQYQDDEYLAEEDNAEYGNPVEELPEVMYARKLRAEGKELSKKQIRLLKKLDEAAAAARQMEDARIESQRQMGVAANYMSNGAGFGYSTAFGQYASGADQLAAALFLAETNEYLVGLSKVVRAIQKNIDNGEDAAGIAGRTDFWSARFNNLLELPYKRLHEQEQYRRMARLKAVDQTTEAVLSSCSHIMEQFMETITADLAATSAAAAAAAAEAEAESEARQNKSRYSFLSILKSFLNRATLPFGVRLAAYTSTAQTYQANKVEAEAQAEIKADVNDQDDVQEYNQGNQGSVAEYKQENVEKYEPDSNDKPIRTPPSLLPFSLSPSLGQQTSLLERHLAEDMPAVTALYENQLKDILLRAVFPIADNSRNSLEKSFALRRAAISMSLDSLLEARLHLIKHGSNIILEKGPALGITDSNEHTTTAETPDTMYKDAYGDYQVRAAMSN</sequence>
<keyword evidence="2" id="KW-0812">Transmembrane</keyword>
<keyword evidence="4" id="KW-1185">Reference proteome</keyword>
<name>A0ABR3Z881_9PEZI</name>
<evidence type="ECO:0000256" key="1">
    <source>
        <dbReference type="SAM" id="MobiDB-lite"/>
    </source>
</evidence>
<evidence type="ECO:0000313" key="4">
    <source>
        <dbReference type="Proteomes" id="UP001583186"/>
    </source>
</evidence>
<keyword evidence="2" id="KW-1133">Transmembrane helix</keyword>
<feature type="transmembrane region" description="Helical" evidence="2">
    <location>
        <begin position="34"/>
        <end position="52"/>
    </location>
</feature>
<dbReference type="Proteomes" id="UP001583186">
    <property type="component" value="Unassembled WGS sequence"/>
</dbReference>
<accession>A0ABR3Z881</accession>
<feature type="region of interest" description="Disordered" evidence="1">
    <location>
        <begin position="864"/>
        <end position="905"/>
    </location>
</feature>
<evidence type="ECO:0000313" key="3">
    <source>
        <dbReference type="EMBL" id="KAL1896778.1"/>
    </source>
</evidence>
<keyword evidence="2" id="KW-0472">Membrane</keyword>
<proteinExistence type="predicted"/>
<organism evidence="3 4">
    <name type="scientific">Sporothrix stenoceras</name>
    <dbReference type="NCBI Taxonomy" id="5173"/>
    <lineage>
        <taxon>Eukaryota</taxon>
        <taxon>Fungi</taxon>
        <taxon>Dikarya</taxon>
        <taxon>Ascomycota</taxon>
        <taxon>Pezizomycotina</taxon>
        <taxon>Sordariomycetes</taxon>
        <taxon>Sordariomycetidae</taxon>
        <taxon>Ophiostomatales</taxon>
        <taxon>Ophiostomataceae</taxon>
        <taxon>Sporothrix</taxon>
    </lineage>
</organism>
<evidence type="ECO:0000256" key="2">
    <source>
        <dbReference type="SAM" id="Phobius"/>
    </source>
</evidence>
<feature type="compositionally biased region" description="Basic and acidic residues" evidence="1">
    <location>
        <begin position="886"/>
        <end position="903"/>
    </location>
</feature>
<dbReference type="EMBL" id="JAWCUI010000021">
    <property type="protein sequence ID" value="KAL1896778.1"/>
    <property type="molecule type" value="Genomic_DNA"/>
</dbReference>
<reference evidence="3 4" key="1">
    <citation type="journal article" date="2024" name="IMA Fungus">
        <title>IMA Genome - F19 : A genome assembly and annotation guide to empower mycologists, including annotated draft genome sequences of Ceratocystis pirilliformis, Diaporthe australafricana, Fusarium ophioides, Paecilomyces lecythidis, and Sporothrix stenoceras.</title>
        <authorList>
            <person name="Aylward J."/>
            <person name="Wilson A.M."/>
            <person name="Visagie C.M."/>
            <person name="Spraker J."/>
            <person name="Barnes I."/>
            <person name="Buitendag C."/>
            <person name="Ceriani C."/>
            <person name="Del Mar Angel L."/>
            <person name="du Plessis D."/>
            <person name="Fuchs T."/>
            <person name="Gasser K."/>
            <person name="Kramer D."/>
            <person name="Li W."/>
            <person name="Munsamy K."/>
            <person name="Piso A."/>
            <person name="Price J.L."/>
            <person name="Sonnekus B."/>
            <person name="Thomas C."/>
            <person name="van der Nest A."/>
            <person name="van Dijk A."/>
            <person name="van Heerden A."/>
            <person name="van Vuuren N."/>
            <person name="Yilmaz N."/>
            <person name="Duong T.A."/>
            <person name="van der Merwe N.A."/>
            <person name="Wingfield M.J."/>
            <person name="Wingfield B.D."/>
        </authorList>
    </citation>
    <scope>NUCLEOTIDE SEQUENCE [LARGE SCALE GENOMIC DNA]</scope>
    <source>
        <strain evidence="3 4">CMW 5346</strain>
    </source>
</reference>
<comment type="caution">
    <text evidence="3">The sequence shown here is derived from an EMBL/GenBank/DDBJ whole genome shotgun (WGS) entry which is preliminary data.</text>
</comment>
<protein>
    <recommendedName>
        <fullName evidence="5">Pentatricopeptide repeat protein</fullName>
    </recommendedName>
</protein>